<feature type="region of interest" description="Disordered" evidence="1">
    <location>
        <begin position="1"/>
        <end position="25"/>
    </location>
</feature>
<reference evidence="2" key="2">
    <citation type="submission" date="2020-07" db="EMBL/GenBank/DDBJ databases">
        <authorList>
            <person name="Vera ALvarez R."/>
            <person name="Arias-Moreno D.M."/>
            <person name="Jimenez-Jacinto V."/>
            <person name="Jimenez-Bremont J.F."/>
            <person name="Swaminathan K."/>
            <person name="Moose S.P."/>
            <person name="Guerrero-Gonzalez M.L."/>
            <person name="Marino-Ramirez L."/>
            <person name="Landsman D."/>
            <person name="Rodriguez-Kessler M."/>
            <person name="Delgado-Sanchez P."/>
        </authorList>
    </citation>
    <scope>NUCLEOTIDE SEQUENCE</scope>
    <source>
        <tissue evidence="2">Cladode</tissue>
    </source>
</reference>
<feature type="compositionally biased region" description="Basic and acidic residues" evidence="1">
    <location>
        <begin position="71"/>
        <end position="80"/>
    </location>
</feature>
<dbReference type="EMBL" id="GISG01171578">
    <property type="protein sequence ID" value="MBA4651777.1"/>
    <property type="molecule type" value="Transcribed_RNA"/>
</dbReference>
<reference evidence="2" key="1">
    <citation type="journal article" date="2013" name="J. Plant Res.">
        <title>Effect of fungi and light on seed germination of three Opuntia species from semiarid lands of central Mexico.</title>
        <authorList>
            <person name="Delgado-Sanchez P."/>
            <person name="Jimenez-Bremont J.F."/>
            <person name="Guerrero-Gonzalez Mde L."/>
            <person name="Flores J."/>
        </authorList>
    </citation>
    <scope>NUCLEOTIDE SEQUENCE</scope>
    <source>
        <tissue evidence="2">Cladode</tissue>
    </source>
</reference>
<evidence type="ECO:0000256" key="1">
    <source>
        <dbReference type="SAM" id="MobiDB-lite"/>
    </source>
</evidence>
<accession>A0A7C8ZVN4</accession>
<organism evidence="2">
    <name type="scientific">Opuntia streptacantha</name>
    <name type="common">Prickly pear cactus</name>
    <name type="synonym">Opuntia cardona</name>
    <dbReference type="NCBI Taxonomy" id="393608"/>
    <lineage>
        <taxon>Eukaryota</taxon>
        <taxon>Viridiplantae</taxon>
        <taxon>Streptophyta</taxon>
        <taxon>Embryophyta</taxon>
        <taxon>Tracheophyta</taxon>
        <taxon>Spermatophyta</taxon>
        <taxon>Magnoliopsida</taxon>
        <taxon>eudicotyledons</taxon>
        <taxon>Gunneridae</taxon>
        <taxon>Pentapetalae</taxon>
        <taxon>Caryophyllales</taxon>
        <taxon>Cactineae</taxon>
        <taxon>Cactaceae</taxon>
        <taxon>Opuntioideae</taxon>
        <taxon>Opuntia</taxon>
    </lineage>
</organism>
<feature type="region of interest" description="Disordered" evidence="1">
    <location>
        <begin position="71"/>
        <end position="100"/>
    </location>
</feature>
<dbReference type="AlphaFoldDB" id="A0A7C8ZVN4"/>
<name>A0A7C8ZVN4_OPUST</name>
<evidence type="ECO:0000313" key="2">
    <source>
        <dbReference type="EMBL" id="MBA4651777.1"/>
    </source>
</evidence>
<sequence length="100" mass="10779">MESSRTSAVRDKVGGQTSGTNNVASRLMSSSVALVLSLRHSKVAVGEETQVKSASQPPALRPLTVAGFHSGDLRDVGGCRRDHRRRRNSQVTVSWVKPKP</sequence>
<protein>
    <submittedName>
        <fullName evidence="2">Uncharacterized protein</fullName>
    </submittedName>
</protein>
<proteinExistence type="predicted"/>